<gene>
    <name evidence="2" type="ORF">AOX59_14440</name>
</gene>
<keyword evidence="1" id="KW-1133">Transmembrane helix</keyword>
<accession>A0A0U4E8N5</accession>
<dbReference type="KEGG" id="lao:AOX59_14440"/>
<dbReference type="EMBL" id="CP013862">
    <property type="protein sequence ID" value="ALX49660.1"/>
    <property type="molecule type" value="Genomic_DNA"/>
</dbReference>
<organism evidence="2 3">
    <name type="scientific">Lentibacillus amyloliquefaciens</name>
    <dbReference type="NCBI Taxonomy" id="1472767"/>
    <lineage>
        <taxon>Bacteria</taxon>
        <taxon>Bacillati</taxon>
        <taxon>Bacillota</taxon>
        <taxon>Bacilli</taxon>
        <taxon>Bacillales</taxon>
        <taxon>Bacillaceae</taxon>
        <taxon>Lentibacillus</taxon>
    </lineage>
</organism>
<sequence>MMTFFLIVGIACIVMANIFMGGLKSGEQQQTVFHTEKHDPRSVKLKPALYFGLVGLVSLGISALIYFL</sequence>
<protein>
    <submittedName>
        <fullName evidence="2">Uncharacterized protein</fullName>
    </submittedName>
</protein>
<evidence type="ECO:0000313" key="3">
    <source>
        <dbReference type="Proteomes" id="UP000050331"/>
    </source>
</evidence>
<dbReference type="OrthoDB" id="2940255at2"/>
<evidence type="ECO:0000256" key="1">
    <source>
        <dbReference type="SAM" id="Phobius"/>
    </source>
</evidence>
<keyword evidence="1" id="KW-0472">Membrane</keyword>
<proteinExistence type="predicted"/>
<name>A0A0U4E8N5_9BACI</name>
<dbReference type="AlphaFoldDB" id="A0A0U4E8N5"/>
<dbReference type="InterPro" id="IPR035167">
    <property type="entry name" value="DUF5316"/>
</dbReference>
<keyword evidence="3" id="KW-1185">Reference proteome</keyword>
<dbReference type="Pfam" id="PF17247">
    <property type="entry name" value="DUF5316"/>
    <property type="match status" value="1"/>
</dbReference>
<dbReference type="STRING" id="1472767.AOX59_14440"/>
<dbReference type="RefSeq" id="WP_068446626.1">
    <property type="nucleotide sequence ID" value="NZ_CP013862.1"/>
</dbReference>
<keyword evidence="1" id="KW-0812">Transmembrane</keyword>
<reference evidence="2 3" key="1">
    <citation type="submission" date="2016-01" db="EMBL/GenBank/DDBJ databases">
        <title>Complete genome sequence of strain Lentibacillus amyloliquefaciens LAM0015T isolated from saline sediment.</title>
        <authorList>
            <person name="Wang J.-L."/>
            <person name="He M.-X."/>
        </authorList>
    </citation>
    <scope>NUCLEOTIDE SEQUENCE [LARGE SCALE GENOMIC DNA]</scope>
    <source>
        <strain evidence="2 3">LAM0015</strain>
    </source>
</reference>
<dbReference type="Proteomes" id="UP000050331">
    <property type="component" value="Chromosome"/>
</dbReference>
<feature type="transmembrane region" description="Helical" evidence="1">
    <location>
        <begin position="49"/>
        <end position="67"/>
    </location>
</feature>
<evidence type="ECO:0000313" key="2">
    <source>
        <dbReference type="EMBL" id="ALX49660.1"/>
    </source>
</evidence>